<sequence length="156" mass="17575">MPMKKQGVINAQIANPALNQFNALVGEWKTASTHPAVPHKVLAGRSAFEWIEGGAFLKWYLEVDEEGFPAGMGIFGSDDATGELVMLFFDERKVSRKYEVSVEDNVVKWWRNVPGFSQRYNWTITDNGNTIIGKGELCEDGKTWGKDLDQTFTRVK</sequence>
<protein>
    <recommendedName>
        <fullName evidence="3">DUF1579 domain-containing protein</fullName>
    </recommendedName>
</protein>
<evidence type="ECO:0000313" key="2">
    <source>
        <dbReference type="Proteomes" id="UP000232883"/>
    </source>
</evidence>
<keyword evidence="2" id="KW-1185">Reference proteome</keyword>
<dbReference type="AlphaFoldDB" id="A0A2K8Z9T9"/>
<reference evidence="1 2" key="1">
    <citation type="submission" date="2017-11" db="EMBL/GenBank/DDBJ databases">
        <title>Taxonomic description and genome sequences of Spirosoma HA7 sp. nov., isolated from pollen microhabitat of Corylus avellana.</title>
        <authorList>
            <person name="Ambika Manirajan B."/>
            <person name="Suarez C."/>
            <person name="Ratering S."/>
            <person name="Geissler-Plaum R."/>
            <person name="Cardinale M."/>
            <person name="Sylvia S."/>
        </authorList>
    </citation>
    <scope>NUCLEOTIDE SEQUENCE [LARGE SCALE GENOMIC DNA]</scope>
    <source>
        <strain evidence="1 2">HA7</strain>
    </source>
</reference>
<gene>
    <name evidence="1" type="ORF">CWM47_35160</name>
</gene>
<proteinExistence type="predicted"/>
<evidence type="ECO:0000313" key="1">
    <source>
        <dbReference type="EMBL" id="AUD06631.1"/>
    </source>
</evidence>
<organism evidence="1 2">
    <name type="scientific">Spirosoma pollinicola</name>
    <dbReference type="NCBI Taxonomy" id="2057025"/>
    <lineage>
        <taxon>Bacteria</taxon>
        <taxon>Pseudomonadati</taxon>
        <taxon>Bacteroidota</taxon>
        <taxon>Cytophagia</taxon>
        <taxon>Cytophagales</taxon>
        <taxon>Cytophagaceae</taxon>
        <taxon>Spirosoma</taxon>
    </lineage>
</organism>
<name>A0A2K8Z9T9_9BACT</name>
<evidence type="ECO:0008006" key="3">
    <source>
        <dbReference type="Google" id="ProtNLM"/>
    </source>
</evidence>
<accession>A0A2K8Z9T9</accession>
<dbReference type="Proteomes" id="UP000232883">
    <property type="component" value="Chromosome"/>
</dbReference>
<dbReference type="EMBL" id="CP025096">
    <property type="protein sequence ID" value="AUD06631.1"/>
    <property type="molecule type" value="Genomic_DNA"/>
</dbReference>
<dbReference type="KEGG" id="spir:CWM47_35160"/>